<gene>
    <name evidence="8" type="ORF">AJ85_06075</name>
    <name evidence="7" type="ORF">BALCAV_0208560</name>
</gene>
<dbReference type="Proteomes" id="UP000297014">
    <property type="component" value="Unassembled WGS sequence"/>
</dbReference>
<comment type="similarity">
    <text evidence="1 4">Belongs to the D-isomer specific 2-hydroxyacid dehydrogenase family.</text>
</comment>
<evidence type="ECO:0000313" key="8">
    <source>
        <dbReference type="EMBL" id="THG91290.1"/>
    </source>
</evidence>
<protein>
    <submittedName>
        <fullName evidence="7">3-phosphoglycerate dehydrogenase</fullName>
    </submittedName>
</protein>
<organism evidence="7 9">
    <name type="scientific">Alkalihalobacillus alcalophilus ATCC 27647 = CGMCC 1.3604</name>
    <dbReference type="NCBI Taxonomy" id="1218173"/>
    <lineage>
        <taxon>Bacteria</taxon>
        <taxon>Bacillati</taxon>
        <taxon>Bacillota</taxon>
        <taxon>Bacilli</taxon>
        <taxon>Bacillales</taxon>
        <taxon>Bacillaceae</taxon>
        <taxon>Alkalihalobacillus</taxon>
    </lineage>
</organism>
<dbReference type="InterPro" id="IPR036291">
    <property type="entry name" value="NAD(P)-bd_dom_sf"/>
</dbReference>
<reference evidence="7 9" key="1">
    <citation type="journal article" date="2014" name="Genome Announc.">
        <title>Draft Genome Sequence of Bacillus alcalophilus AV1934, a Classic Alkaliphile Isolated from Human Feces in 1934.</title>
        <authorList>
            <person name="Attie O."/>
            <person name="Jayaprakash A."/>
            <person name="Shah H."/>
            <person name="Paulsen I.T."/>
            <person name="Morino M."/>
            <person name="Takahashi Y."/>
            <person name="Narumi I."/>
            <person name="Sachidanandam R."/>
            <person name="Satoh K."/>
            <person name="Ito M."/>
            <person name="Krulwich T.A."/>
        </authorList>
    </citation>
    <scope>NUCLEOTIDE SEQUENCE [LARGE SCALE GENOMIC DNA]</scope>
    <source>
        <strain evidence="7 9">AV1934</strain>
    </source>
</reference>
<evidence type="ECO:0000259" key="6">
    <source>
        <dbReference type="Pfam" id="PF02826"/>
    </source>
</evidence>
<dbReference type="OrthoDB" id="9805416at2"/>
<keyword evidence="2 4" id="KW-0560">Oxidoreductase</keyword>
<dbReference type="SUPFAM" id="SSF52283">
    <property type="entry name" value="Formate/glycerate dehydrogenase catalytic domain-like"/>
    <property type="match status" value="1"/>
</dbReference>
<feature type="domain" description="D-isomer specific 2-hydroxyacid dehydrogenase NAD-binding" evidence="6">
    <location>
        <begin position="104"/>
        <end position="278"/>
    </location>
</feature>
<dbReference type="eggNOG" id="COG0111">
    <property type="taxonomic scope" value="Bacteria"/>
</dbReference>
<feature type="domain" description="D-isomer specific 2-hydroxyacid dehydrogenase catalytic" evidence="5">
    <location>
        <begin position="34"/>
        <end position="310"/>
    </location>
</feature>
<dbReference type="Pfam" id="PF00389">
    <property type="entry name" value="2-Hacid_dh"/>
    <property type="match status" value="1"/>
</dbReference>
<reference evidence="8 10" key="2">
    <citation type="submission" date="2014-01" db="EMBL/GenBank/DDBJ databases">
        <title>Draft genome sequencing of Bacillus alcalophilus CGMCC 1.3604.</title>
        <authorList>
            <person name="Yang J."/>
            <person name="Diao L."/>
            <person name="Yang S."/>
        </authorList>
    </citation>
    <scope>NUCLEOTIDE SEQUENCE [LARGE SCALE GENOMIC DNA]</scope>
    <source>
        <strain evidence="8 10">CGMCC 1.3604</strain>
    </source>
</reference>
<name>A0A094XFW5_ALKAL</name>
<dbReference type="EMBL" id="JALP01000079">
    <property type="protein sequence ID" value="THG91290.1"/>
    <property type="molecule type" value="Genomic_DNA"/>
</dbReference>
<sequence length="318" mass="36147">MKIISSAQIATNIQKDLETVFPEAYFSFYNNMAEAEDELRTAEILITYGEDLEEKHIQTANKLKWVMVISAGLEQLPFDALKKKGILVTNCRGIHAKPMAEYTIGMMLQVARKTKTLIEQEQAHDWNRSVPMIELNGKTISILGVGAIGQEIARLAKAFNMNVLGMNSSGQEVENVDQVVSNERVEEILTVADFVVNVLPATEETKEIMNEQRFRKMKRSATFINIGRGYTVDENALIKIMTEGAIEHAVLDVFWQEPLANESPFWDMNNVTVTPHLSGISSSYQPRAFQIFRENLKKYINQEKHENFINRINLNKGY</sequence>
<dbReference type="RefSeq" id="WP_003322756.1">
    <property type="nucleotide sequence ID" value="NZ_ALPT02000023.1"/>
</dbReference>
<proteinExistence type="inferred from homology"/>
<evidence type="ECO:0000313" key="7">
    <source>
        <dbReference type="EMBL" id="KGA97680.1"/>
    </source>
</evidence>
<evidence type="ECO:0000313" key="10">
    <source>
        <dbReference type="Proteomes" id="UP000297014"/>
    </source>
</evidence>
<dbReference type="CDD" id="cd05300">
    <property type="entry name" value="2-Hacid_dh_1"/>
    <property type="match status" value="1"/>
</dbReference>
<evidence type="ECO:0000256" key="4">
    <source>
        <dbReference type="RuleBase" id="RU003719"/>
    </source>
</evidence>
<evidence type="ECO:0000259" key="5">
    <source>
        <dbReference type="Pfam" id="PF00389"/>
    </source>
</evidence>
<dbReference type="GO" id="GO:0016616">
    <property type="term" value="F:oxidoreductase activity, acting on the CH-OH group of donors, NAD or NADP as acceptor"/>
    <property type="evidence" value="ECO:0007669"/>
    <property type="project" value="InterPro"/>
</dbReference>
<evidence type="ECO:0000313" key="9">
    <source>
        <dbReference type="Proteomes" id="UP000002754"/>
    </source>
</evidence>
<dbReference type="InterPro" id="IPR006140">
    <property type="entry name" value="D-isomer_DH_NAD-bd"/>
</dbReference>
<dbReference type="Pfam" id="PF02826">
    <property type="entry name" value="2-Hacid_dh_C"/>
    <property type="match status" value="1"/>
</dbReference>
<dbReference type="EMBL" id="ALPT02000023">
    <property type="protein sequence ID" value="KGA97680.1"/>
    <property type="molecule type" value="Genomic_DNA"/>
</dbReference>
<evidence type="ECO:0000256" key="3">
    <source>
        <dbReference type="ARBA" id="ARBA00023027"/>
    </source>
</evidence>
<evidence type="ECO:0000256" key="2">
    <source>
        <dbReference type="ARBA" id="ARBA00023002"/>
    </source>
</evidence>
<dbReference type="Gene3D" id="3.40.50.720">
    <property type="entry name" value="NAD(P)-binding Rossmann-like Domain"/>
    <property type="match status" value="2"/>
</dbReference>
<dbReference type="SUPFAM" id="SSF51735">
    <property type="entry name" value="NAD(P)-binding Rossmann-fold domains"/>
    <property type="match status" value="1"/>
</dbReference>
<dbReference type="FunFam" id="3.40.50.720:FF:000363">
    <property type="entry name" value="D-isomer specific 2-hydroxyacid dehydrogenase"/>
    <property type="match status" value="1"/>
</dbReference>
<accession>A0A094XFW5</accession>
<dbReference type="PANTHER" id="PTHR43333:SF1">
    <property type="entry name" value="D-ISOMER SPECIFIC 2-HYDROXYACID DEHYDROGENASE NAD-BINDING DOMAIN-CONTAINING PROTEIN"/>
    <property type="match status" value="1"/>
</dbReference>
<dbReference type="InterPro" id="IPR006139">
    <property type="entry name" value="D-isomer_2_OHA_DH_cat_dom"/>
</dbReference>
<dbReference type="GO" id="GO:0051287">
    <property type="term" value="F:NAD binding"/>
    <property type="evidence" value="ECO:0007669"/>
    <property type="project" value="InterPro"/>
</dbReference>
<dbReference type="Proteomes" id="UP000002754">
    <property type="component" value="Unassembled WGS sequence"/>
</dbReference>
<dbReference type="AlphaFoldDB" id="A0A094XFW5"/>
<comment type="caution">
    <text evidence="7">The sequence shown here is derived from an EMBL/GenBank/DDBJ whole genome shotgun (WGS) entry which is preliminary data.</text>
</comment>
<keyword evidence="9" id="KW-1185">Reference proteome</keyword>
<dbReference type="PANTHER" id="PTHR43333">
    <property type="entry name" value="2-HACID_DH_C DOMAIN-CONTAINING PROTEIN"/>
    <property type="match status" value="1"/>
</dbReference>
<evidence type="ECO:0000256" key="1">
    <source>
        <dbReference type="ARBA" id="ARBA00005854"/>
    </source>
</evidence>
<dbReference type="STRING" id="1218173.BALCAV_0208560"/>
<keyword evidence="3" id="KW-0520">NAD</keyword>